<organism evidence="2 3">
    <name type="scientific">Streptosporangium brasiliense</name>
    <dbReference type="NCBI Taxonomy" id="47480"/>
    <lineage>
        <taxon>Bacteria</taxon>
        <taxon>Bacillati</taxon>
        <taxon>Actinomycetota</taxon>
        <taxon>Actinomycetes</taxon>
        <taxon>Streptosporangiales</taxon>
        <taxon>Streptosporangiaceae</taxon>
        <taxon>Streptosporangium</taxon>
    </lineage>
</organism>
<accession>A0ABT9R9G1</accession>
<keyword evidence="3" id="KW-1185">Reference proteome</keyword>
<comment type="caution">
    <text evidence="2">The sequence shown here is derived from an EMBL/GenBank/DDBJ whole genome shotgun (WGS) entry which is preliminary data.</text>
</comment>
<evidence type="ECO:0000256" key="1">
    <source>
        <dbReference type="SAM" id="MobiDB-lite"/>
    </source>
</evidence>
<protein>
    <recommendedName>
        <fullName evidence="4">Transposase</fullName>
    </recommendedName>
</protein>
<sequence length="357" mass="38552">MISHEIMSGPHGPALSRVPGDAGALAELVRGQYGDDQYGGRHGGGRQDGRIRDLAALLAEQRPLHHLLPLLERVPAEPDAWAELVACLAQELVVRRVNLARVPAAVRCAAALRELGHPLAGLPLKRTRAERQADAACSGPGWTPYRRLPVPEHPEITRLLQDPAGPEGPVAGGGGERPTPRWDAWLARGGAPGRGAEIVSTREDGRLITAAVEHWSSPGEAMIIELPRCLDPRGLVPLGVNTFLPDAFGARIALNGERAGLSAVVGELFTMAYCDATYSRGLRGGYGRLKAWQSVAGFVRAPAEASVHRVNELAARWRWMAFRTTRRQPYWVYQELAIGALSPRGDVLSLLVSHDTD</sequence>
<evidence type="ECO:0008006" key="4">
    <source>
        <dbReference type="Google" id="ProtNLM"/>
    </source>
</evidence>
<dbReference type="EMBL" id="JAUSRB010000002">
    <property type="protein sequence ID" value="MDP9865778.1"/>
    <property type="molecule type" value="Genomic_DNA"/>
</dbReference>
<evidence type="ECO:0000313" key="3">
    <source>
        <dbReference type="Proteomes" id="UP001230426"/>
    </source>
</evidence>
<dbReference type="InterPro" id="IPR045756">
    <property type="entry name" value="DUF6183"/>
</dbReference>
<dbReference type="Proteomes" id="UP001230426">
    <property type="component" value="Unassembled WGS sequence"/>
</dbReference>
<dbReference type="Pfam" id="PF19681">
    <property type="entry name" value="DUF6183"/>
    <property type="match status" value="1"/>
</dbReference>
<name>A0ABT9R9G1_9ACTN</name>
<reference evidence="2 3" key="1">
    <citation type="submission" date="2023-07" db="EMBL/GenBank/DDBJ databases">
        <title>Sequencing the genomes of 1000 actinobacteria strains.</title>
        <authorList>
            <person name="Klenk H.-P."/>
        </authorList>
    </citation>
    <scope>NUCLEOTIDE SEQUENCE [LARGE SCALE GENOMIC DNA]</scope>
    <source>
        <strain evidence="2 3">DSM 44109</strain>
    </source>
</reference>
<proteinExistence type="predicted"/>
<evidence type="ECO:0000313" key="2">
    <source>
        <dbReference type="EMBL" id="MDP9865778.1"/>
    </source>
</evidence>
<dbReference type="RefSeq" id="WP_306865576.1">
    <property type="nucleotide sequence ID" value="NZ_JAUSRB010000002.1"/>
</dbReference>
<gene>
    <name evidence="2" type="ORF">J2S55_005044</name>
</gene>
<feature type="region of interest" description="Disordered" evidence="1">
    <location>
        <begin position="160"/>
        <end position="179"/>
    </location>
</feature>